<dbReference type="PANTHER" id="PTHR12461:SF99">
    <property type="entry name" value="BIFUNCTIONAL PEPTIDASE AND (3S)-LYSYL HYDROXYLASE JMJD7"/>
    <property type="match status" value="1"/>
</dbReference>
<organism evidence="3 4">
    <name type="scientific">Thamnocephalis sphaerospora</name>
    <dbReference type="NCBI Taxonomy" id="78915"/>
    <lineage>
        <taxon>Eukaryota</taxon>
        <taxon>Fungi</taxon>
        <taxon>Fungi incertae sedis</taxon>
        <taxon>Zoopagomycota</taxon>
        <taxon>Zoopagomycotina</taxon>
        <taxon>Zoopagomycetes</taxon>
        <taxon>Zoopagales</taxon>
        <taxon>Sigmoideomycetaceae</taxon>
        <taxon>Thamnocephalis</taxon>
    </lineage>
</organism>
<dbReference type="Proteomes" id="UP000271241">
    <property type="component" value="Unassembled WGS sequence"/>
</dbReference>
<dbReference type="InterPro" id="IPR041667">
    <property type="entry name" value="Cupin_8"/>
</dbReference>
<feature type="compositionally biased region" description="Acidic residues" evidence="1">
    <location>
        <begin position="367"/>
        <end position="377"/>
    </location>
</feature>
<gene>
    <name evidence="3" type="ORF">THASP1DRAFT_29159</name>
</gene>
<feature type="domain" description="JmjC" evidence="2">
    <location>
        <begin position="176"/>
        <end position="354"/>
    </location>
</feature>
<dbReference type="PROSITE" id="PS51184">
    <property type="entry name" value="JMJC"/>
    <property type="match status" value="1"/>
</dbReference>
<dbReference type="InterPro" id="IPR003347">
    <property type="entry name" value="JmjC_dom"/>
</dbReference>
<dbReference type="EMBL" id="KZ992546">
    <property type="protein sequence ID" value="RKP09052.1"/>
    <property type="molecule type" value="Genomic_DNA"/>
</dbReference>
<accession>A0A4P9XSU8</accession>
<evidence type="ECO:0000256" key="1">
    <source>
        <dbReference type="SAM" id="MobiDB-lite"/>
    </source>
</evidence>
<dbReference type="AlphaFoldDB" id="A0A4P9XSU8"/>
<evidence type="ECO:0000313" key="3">
    <source>
        <dbReference type="EMBL" id="RKP09052.1"/>
    </source>
</evidence>
<dbReference type="SMART" id="SM00558">
    <property type="entry name" value="JmjC"/>
    <property type="match status" value="1"/>
</dbReference>
<evidence type="ECO:0000259" key="2">
    <source>
        <dbReference type="PROSITE" id="PS51184"/>
    </source>
</evidence>
<dbReference type="Gene3D" id="2.60.120.10">
    <property type="entry name" value="Jelly Rolls"/>
    <property type="match status" value="1"/>
</dbReference>
<dbReference type="InterPro" id="IPR014710">
    <property type="entry name" value="RmlC-like_jellyroll"/>
</dbReference>
<keyword evidence="4" id="KW-1185">Reference proteome</keyword>
<dbReference type="OrthoDB" id="415358at2759"/>
<feature type="region of interest" description="Disordered" evidence="1">
    <location>
        <begin position="364"/>
        <end position="384"/>
    </location>
</feature>
<sequence>MADQRLRRQLHACLQELVVNGQELAGTESVLVLDGPPTPLEFYRLVAANRPALVKNATHGWPAMQRWRSDAYLANTLGADTVVTVAATPHGYADAVVEDRWFAEPAERPMRLRDFMGVMRAELVADGRLDQVQLDTLHRDPQDPTAADVDRAVEDEMAVQAWWARLRQQYPGVHYVQSQNGNLAGEFAPLAADVPASVDFATEALGKEPDAVNFWMGTGRSVTSLHKDPYENLYAVMTGAKVFTLLPPTTQPCLYERDYEHACYRADTLALEPTTPPQRVPWIPVDPTRPDLERFPRYANARPLTVRVEPGDMLYLPAMWFHHVQQEGRTVAVNWWYDMDYGAAYAYLMMVRGVSRALRRAEHESGLCDDSEDDQDGDGGHATN</sequence>
<evidence type="ECO:0000313" key="4">
    <source>
        <dbReference type="Proteomes" id="UP000271241"/>
    </source>
</evidence>
<dbReference type="SUPFAM" id="SSF51197">
    <property type="entry name" value="Clavaminate synthase-like"/>
    <property type="match status" value="1"/>
</dbReference>
<proteinExistence type="predicted"/>
<dbReference type="Pfam" id="PF13621">
    <property type="entry name" value="Cupin_8"/>
    <property type="match status" value="1"/>
</dbReference>
<dbReference type="PANTHER" id="PTHR12461">
    <property type="entry name" value="HYPOXIA-INDUCIBLE FACTOR 1 ALPHA INHIBITOR-RELATED"/>
    <property type="match status" value="1"/>
</dbReference>
<name>A0A4P9XSU8_9FUNG</name>
<protein>
    <submittedName>
        <fullName evidence="3">Cupin-like domain-containing protein</fullName>
    </submittedName>
</protein>
<reference evidence="4" key="1">
    <citation type="journal article" date="2018" name="Nat. Microbiol.">
        <title>Leveraging single-cell genomics to expand the fungal tree of life.</title>
        <authorList>
            <person name="Ahrendt S.R."/>
            <person name="Quandt C.A."/>
            <person name="Ciobanu D."/>
            <person name="Clum A."/>
            <person name="Salamov A."/>
            <person name="Andreopoulos B."/>
            <person name="Cheng J.F."/>
            <person name="Woyke T."/>
            <person name="Pelin A."/>
            <person name="Henrissat B."/>
            <person name="Reynolds N.K."/>
            <person name="Benny G.L."/>
            <person name="Smith M.E."/>
            <person name="James T.Y."/>
            <person name="Grigoriev I.V."/>
        </authorList>
    </citation>
    <scope>NUCLEOTIDE SEQUENCE [LARGE SCALE GENOMIC DNA]</scope>
    <source>
        <strain evidence="4">RSA 1356</strain>
    </source>
</reference>
<dbReference type="STRING" id="78915.A0A4P9XSU8"/>